<organism evidence="1 2">
    <name type="scientific">Rhododendron molle</name>
    <name type="common">Chinese azalea</name>
    <name type="synonym">Azalea mollis</name>
    <dbReference type="NCBI Taxonomy" id="49168"/>
    <lineage>
        <taxon>Eukaryota</taxon>
        <taxon>Viridiplantae</taxon>
        <taxon>Streptophyta</taxon>
        <taxon>Embryophyta</taxon>
        <taxon>Tracheophyta</taxon>
        <taxon>Spermatophyta</taxon>
        <taxon>Magnoliopsida</taxon>
        <taxon>eudicotyledons</taxon>
        <taxon>Gunneridae</taxon>
        <taxon>Pentapetalae</taxon>
        <taxon>asterids</taxon>
        <taxon>Ericales</taxon>
        <taxon>Ericaceae</taxon>
        <taxon>Ericoideae</taxon>
        <taxon>Rhodoreae</taxon>
        <taxon>Rhododendron</taxon>
    </lineage>
</organism>
<evidence type="ECO:0000313" key="1">
    <source>
        <dbReference type="EMBL" id="KAI8551288.1"/>
    </source>
</evidence>
<dbReference type="Proteomes" id="UP001062846">
    <property type="component" value="Chromosome 6"/>
</dbReference>
<proteinExistence type="predicted"/>
<comment type="caution">
    <text evidence="1">The sequence shown here is derived from an EMBL/GenBank/DDBJ whole genome shotgun (WGS) entry which is preliminary data.</text>
</comment>
<keyword evidence="2" id="KW-1185">Reference proteome</keyword>
<sequence length="236" mass="26220">MKIRGPNRESRFFNFLIRVRTINPRTKSKRYGSVNSKGTDRTKSDSGEGGSNSRRPTHGQRELQKDGLFLLILMPAAKLSISRTPCISWSSIVSGLTCSLLQYIRLISGCHAVFSLSTHHERSRKGILGCTVDDLVSTDVEGNNSCNSYTKFSFGVVLLELIADRKPMDKFGDGVDIVRWVKKTISELAQWMSSIGEADMATGTTLKTEDDAMESDAMSEPAINLFDEEEERPSET</sequence>
<dbReference type="EMBL" id="CM046393">
    <property type="protein sequence ID" value="KAI8551288.1"/>
    <property type="molecule type" value="Genomic_DNA"/>
</dbReference>
<reference evidence="1" key="1">
    <citation type="submission" date="2022-02" db="EMBL/GenBank/DDBJ databases">
        <title>Plant Genome Project.</title>
        <authorList>
            <person name="Zhang R.-G."/>
        </authorList>
    </citation>
    <scope>NUCLEOTIDE SEQUENCE</scope>
    <source>
        <strain evidence="1">AT1</strain>
    </source>
</reference>
<gene>
    <name evidence="1" type="ORF">RHMOL_Rhmol06G0173900</name>
</gene>
<protein>
    <submittedName>
        <fullName evidence="1">Uncharacterized protein</fullName>
    </submittedName>
</protein>
<accession>A0ACC0NFM1</accession>
<name>A0ACC0NFM1_RHOML</name>
<evidence type="ECO:0000313" key="2">
    <source>
        <dbReference type="Proteomes" id="UP001062846"/>
    </source>
</evidence>